<organism evidence="2 3">
    <name type="scientific">Trichoplusia ni</name>
    <name type="common">Cabbage looper</name>
    <dbReference type="NCBI Taxonomy" id="7111"/>
    <lineage>
        <taxon>Eukaryota</taxon>
        <taxon>Metazoa</taxon>
        <taxon>Ecdysozoa</taxon>
        <taxon>Arthropoda</taxon>
        <taxon>Hexapoda</taxon>
        <taxon>Insecta</taxon>
        <taxon>Pterygota</taxon>
        <taxon>Neoptera</taxon>
        <taxon>Endopterygota</taxon>
        <taxon>Lepidoptera</taxon>
        <taxon>Glossata</taxon>
        <taxon>Ditrysia</taxon>
        <taxon>Noctuoidea</taxon>
        <taxon>Noctuidae</taxon>
        <taxon>Plusiinae</taxon>
        <taxon>Trichoplusia</taxon>
    </lineage>
</organism>
<evidence type="ECO:0000256" key="1">
    <source>
        <dbReference type="SAM" id="MobiDB-lite"/>
    </source>
</evidence>
<proteinExistence type="predicted"/>
<dbReference type="GeneID" id="113496791"/>
<protein>
    <submittedName>
        <fullName evidence="3">Uncharacterized protein LOC113496791</fullName>
    </submittedName>
</protein>
<dbReference type="KEGG" id="tnl:113496791"/>
<reference evidence="3" key="1">
    <citation type="submission" date="2025-08" db="UniProtKB">
        <authorList>
            <consortium name="RefSeq"/>
        </authorList>
    </citation>
    <scope>IDENTIFICATION</scope>
</reference>
<evidence type="ECO:0000313" key="2">
    <source>
        <dbReference type="Proteomes" id="UP000322000"/>
    </source>
</evidence>
<name>A0A7E5VU90_TRINI</name>
<dbReference type="RefSeq" id="XP_026731915.1">
    <property type="nucleotide sequence ID" value="XM_026876114.1"/>
</dbReference>
<evidence type="ECO:0000313" key="3">
    <source>
        <dbReference type="RefSeq" id="XP_026731915.1"/>
    </source>
</evidence>
<feature type="region of interest" description="Disordered" evidence="1">
    <location>
        <begin position="16"/>
        <end position="50"/>
    </location>
</feature>
<keyword evidence="2" id="KW-1185">Reference proteome</keyword>
<dbReference type="Proteomes" id="UP000322000">
    <property type="component" value="Chromosome 8"/>
</dbReference>
<accession>A0A7E5VU90</accession>
<gene>
    <name evidence="3" type="primary">LOC113496791</name>
</gene>
<dbReference type="OrthoDB" id="6611808at2759"/>
<dbReference type="InParanoid" id="A0A7E5VU90"/>
<dbReference type="AlphaFoldDB" id="A0A7E5VU90"/>
<sequence length="378" mass="39413">MCSPCGPMVCYKYEDCGPPKGKSSDRGTRVEEDGEEKKNDKENQLKRTKSRELRGGIMYYSCHCIKRNGLQHDCRRTGCGGEPACLVLPDPLCAPSQLARARGLADPAALAAHTQARGGAGSGGPADSSSGSGKRFIVCELKGIVPDVSLDKTGKCCKCPTTFVVPPTQGPSSGSAKPHSCICTGGAGAKVPMKTPVVPPVSTKCSCNCGQGSGRPIMQPTVIDVDDKFFDQIINSFETKEIVASRAKLNVVETGGRARDATKSVPKEEPCTRAGCIHWQPPPPCVWDLPCKADCFETPVSVQPGRNPLTSGGGGGFITVVDSSGRNAVSKGGAQQPRERMKLLMPECCTGCSAPTDGGAMASGGPAAGLPLLVMKLC</sequence>